<organism evidence="9 10">
    <name type="scientific">Croceimicrobium hydrocarbonivorans</name>
    <dbReference type="NCBI Taxonomy" id="2761580"/>
    <lineage>
        <taxon>Bacteria</taxon>
        <taxon>Pseudomonadati</taxon>
        <taxon>Bacteroidota</taxon>
        <taxon>Flavobacteriia</taxon>
        <taxon>Flavobacteriales</taxon>
        <taxon>Owenweeksiaceae</taxon>
        <taxon>Croceimicrobium</taxon>
    </lineage>
</organism>
<keyword evidence="7" id="KW-0139">CF(1)</keyword>
<dbReference type="InterPro" id="IPR036771">
    <property type="entry name" value="ATPsynth_dsu/esu_N"/>
</dbReference>
<comment type="subcellular location">
    <subcellularLocation>
        <location evidence="2">Endomembrane system</location>
        <topology evidence="2">Peripheral membrane protein</topology>
    </subcellularLocation>
</comment>
<protein>
    <submittedName>
        <fullName evidence="9">F0F1 ATP synthase subunit epsilon</fullName>
    </submittedName>
</protein>
<dbReference type="GO" id="GO:0012505">
    <property type="term" value="C:endomembrane system"/>
    <property type="evidence" value="ECO:0007669"/>
    <property type="project" value="UniProtKB-SubCell"/>
</dbReference>
<comment type="function">
    <text evidence="1">Produces ATP from ADP in the presence of a proton gradient across the membrane.</text>
</comment>
<evidence type="ECO:0000256" key="1">
    <source>
        <dbReference type="ARBA" id="ARBA00003543"/>
    </source>
</evidence>
<keyword evidence="6" id="KW-0472">Membrane</keyword>
<keyword evidence="10" id="KW-1185">Reference proteome</keyword>
<feature type="domain" description="ATP synthase F1 complex delta/epsilon subunit N-terminal" evidence="8">
    <location>
        <begin position="1"/>
        <end position="52"/>
    </location>
</feature>
<comment type="similarity">
    <text evidence="3">Belongs to the ATPase epsilon chain family.</text>
</comment>
<evidence type="ECO:0000256" key="2">
    <source>
        <dbReference type="ARBA" id="ARBA00004184"/>
    </source>
</evidence>
<dbReference type="Pfam" id="PF02823">
    <property type="entry name" value="ATP-synt_DE_N"/>
    <property type="match status" value="1"/>
</dbReference>
<dbReference type="Gene3D" id="2.60.15.10">
    <property type="entry name" value="F0F1 ATP synthase delta/epsilon subunit, N-terminal"/>
    <property type="match status" value="1"/>
</dbReference>
<sequence length="96" mass="10453">MTLEIITPESRIFEGEADAVRLPGKEGLFQILNGHAPMISTLRAGEVKIDIPTSSKTIDGLHGTIETDKSNDKVLRMQVKGGVVEVQKDRVILLAD</sequence>
<evidence type="ECO:0000313" key="10">
    <source>
        <dbReference type="Proteomes" id="UP000516305"/>
    </source>
</evidence>
<evidence type="ECO:0000259" key="8">
    <source>
        <dbReference type="Pfam" id="PF02823"/>
    </source>
</evidence>
<proteinExistence type="inferred from homology"/>
<dbReference type="InterPro" id="IPR020546">
    <property type="entry name" value="ATP_synth_F1_dsu/esu_N"/>
</dbReference>
<evidence type="ECO:0000313" key="9">
    <source>
        <dbReference type="EMBL" id="QNR23030.1"/>
    </source>
</evidence>
<dbReference type="CDD" id="cd12152">
    <property type="entry name" value="F1-ATPase_delta"/>
    <property type="match status" value="1"/>
</dbReference>
<dbReference type="GO" id="GO:0045259">
    <property type="term" value="C:proton-transporting ATP synthase complex"/>
    <property type="evidence" value="ECO:0007669"/>
    <property type="project" value="UniProtKB-KW"/>
</dbReference>
<accession>A0A7H0VBD2</accession>
<keyword evidence="4" id="KW-0813">Transport</keyword>
<dbReference type="EMBL" id="CP060139">
    <property type="protein sequence ID" value="QNR23030.1"/>
    <property type="molecule type" value="Genomic_DNA"/>
</dbReference>
<evidence type="ECO:0000256" key="4">
    <source>
        <dbReference type="ARBA" id="ARBA00022448"/>
    </source>
</evidence>
<keyword evidence="5" id="KW-0406">Ion transport</keyword>
<evidence type="ECO:0000256" key="5">
    <source>
        <dbReference type="ARBA" id="ARBA00023065"/>
    </source>
</evidence>
<dbReference type="RefSeq" id="WP_210757566.1">
    <property type="nucleotide sequence ID" value="NZ_CP060139.1"/>
</dbReference>
<dbReference type="AlphaFoldDB" id="A0A7H0VBD2"/>
<dbReference type="InterPro" id="IPR001469">
    <property type="entry name" value="ATP_synth_F1_dsu/esu"/>
</dbReference>
<dbReference type="KEGG" id="chyd:H4K34_11635"/>
<evidence type="ECO:0000256" key="7">
    <source>
        <dbReference type="ARBA" id="ARBA00023196"/>
    </source>
</evidence>
<dbReference type="SUPFAM" id="SSF51344">
    <property type="entry name" value="Epsilon subunit of F1F0-ATP synthase N-terminal domain"/>
    <property type="match status" value="1"/>
</dbReference>
<name>A0A7H0VBD2_9FLAO</name>
<dbReference type="GO" id="GO:0046933">
    <property type="term" value="F:proton-transporting ATP synthase activity, rotational mechanism"/>
    <property type="evidence" value="ECO:0007669"/>
    <property type="project" value="InterPro"/>
</dbReference>
<dbReference type="Proteomes" id="UP000516305">
    <property type="component" value="Chromosome"/>
</dbReference>
<reference evidence="9 10" key="1">
    <citation type="submission" date="2020-08" db="EMBL/GenBank/DDBJ databases">
        <title>Croceimicrobium hydrocarbonivorans gen. nov., sp. nov., a novel marine bacterium isolated from a bacterial consortium that degrades polyethylene terephthalate.</title>
        <authorList>
            <person name="Liu R."/>
        </authorList>
    </citation>
    <scope>NUCLEOTIDE SEQUENCE [LARGE SCALE GENOMIC DNA]</scope>
    <source>
        <strain evidence="9 10">A20-9</strain>
    </source>
</reference>
<evidence type="ECO:0000256" key="6">
    <source>
        <dbReference type="ARBA" id="ARBA00023136"/>
    </source>
</evidence>
<keyword evidence="7" id="KW-0066">ATP synthesis</keyword>
<gene>
    <name evidence="9" type="ORF">H4K34_11635</name>
</gene>
<evidence type="ECO:0000256" key="3">
    <source>
        <dbReference type="ARBA" id="ARBA00005712"/>
    </source>
</evidence>